<dbReference type="SUPFAM" id="SSF47459">
    <property type="entry name" value="HLH, helix-loop-helix DNA-binding domain"/>
    <property type="match status" value="1"/>
</dbReference>
<dbReference type="SMART" id="SM00353">
    <property type="entry name" value="HLH"/>
    <property type="match status" value="1"/>
</dbReference>
<dbReference type="PANTHER" id="PTHR47787:SF1">
    <property type="entry name" value="CENTROMERE-BINDING PROTEIN 1"/>
    <property type="match status" value="1"/>
</dbReference>
<accession>A0A1X2HE47</accession>
<dbReference type="InterPro" id="IPR036638">
    <property type="entry name" value="HLH_DNA-bd_sf"/>
</dbReference>
<dbReference type="Proteomes" id="UP000242180">
    <property type="component" value="Unassembled WGS sequence"/>
</dbReference>
<evidence type="ECO:0000313" key="4">
    <source>
        <dbReference type="Proteomes" id="UP000242180"/>
    </source>
</evidence>
<dbReference type="InterPro" id="IPR011598">
    <property type="entry name" value="bHLH_dom"/>
</dbReference>
<dbReference type="AlphaFoldDB" id="A0A1X2HE47"/>
<dbReference type="GO" id="GO:0003677">
    <property type="term" value="F:DNA binding"/>
    <property type="evidence" value="ECO:0007669"/>
    <property type="project" value="UniProtKB-KW"/>
</dbReference>
<keyword evidence="4" id="KW-1185">Reference proteome</keyword>
<organism evidence="3 4">
    <name type="scientific">Syncephalastrum racemosum</name>
    <name type="common">Filamentous fungus</name>
    <dbReference type="NCBI Taxonomy" id="13706"/>
    <lineage>
        <taxon>Eukaryota</taxon>
        <taxon>Fungi</taxon>
        <taxon>Fungi incertae sedis</taxon>
        <taxon>Mucoromycota</taxon>
        <taxon>Mucoromycotina</taxon>
        <taxon>Mucoromycetes</taxon>
        <taxon>Mucorales</taxon>
        <taxon>Syncephalastraceae</taxon>
        <taxon>Syncephalastrum</taxon>
    </lineage>
</organism>
<dbReference type="GO" id="GO:0046983">
    <property type="term" value="F:protein dimerization activity"/>
    <property type="evidence" value="ECO:0007669"/>
    <property type="project" value="InterPro"/>
</dbReference>
<reference evidence="3 4" key="1">
    <citation type="submission" date="2016-07" db="EMBL/GenBank/DDBJ databases">
        <title>Pervasive Adenine N6-methylation of Active Genes in Fungi.</title>
        <authorList>
            <consortium name="DOE Joint Genome Institute"/>
            <person name="Mondo S.J."/>
            <person name="Dannebaum R.O."/>
            <person name="Kuo R.C."/>
            <person name="Labutti K."/>
            <person name="Haridas S."/>
            <person name="Kuo A."/>
            <person name="Salamov A."/>
            <person name="Ahrendt S.R."/>
            <person name="Lipzen A."/>
            <person name="Sullivan W."/>
            <person name="Andreopoulos W.B."/>
            <person name="Clum A."/>
            <person name="Lindquist E."/>
            <person name="Daum C."/>
            <person name="Ramamoorthy G.K."/>
            <person name="Gryganskyi A."/>
            <person name="Culley D."/>
            <person name="Magnuson J.K."/>
            <person name="James T.Y."/>
            <person name="O'Malley M.A."/>
            <person name="Stajich J.E."/>
            <person name="Spatafora J.W."/>
            <person name="Visel A."/>
            <person name="Grigoriev I.V."/>
        </authorList>
    </citation>
    <scope>NUCLEOTIDE SEQUENCE [LARGE SCALE GENOMIC DNA]</scope>
    <source>
        <strain evidence="3 4">NRRL 2496</strain>
    </source>
</reference>
<feature type="compositionally biased region" description="Polar residues" evidence="1">
    <location>
        <begin position="86"/>
        <end position="98"/>
    </location>
</feature>
<feature type="compositionally biased region" description="Low complexity" evidence="1">
    <location>
        <begin position="29"/>
        <end position="55"/>
    </location>
</feature>
<dbReference type="OrthoDB" id="690068at2759"/>
<protein>
    <submittedName>
        <fullName evidence="3">Helix-loop-helix DNA-binding domain-domain-containing protein</fullName>
    </submittedName>
</protein>
<evidence type="ECO:0000313" key="3">
    <source>
        <dbReference type="EMBL" id="ORY97207.1"/>
    </source>
</evidence>
<dbReference type="STRING" id="13706.A0A1X2HE47"/>
<keyword evidence="3" id="KW-0238">DNA-binding</keyword>
<sequence>MSKRSLTPVREEFPTPSSSSADEQERAQNNTNTSSSSNSSSSSSSSTNDYNSSSNRKLPRLHYQSEPSSSWMLSPVLAPSSSSSSTPQTKMPITQSTGAYEREQQRRLSHSSIEKRRRERINDKIQQLKELIPSCNPSSLSDPIAAPSFHQPLHKLSILQSAIDYIEQLHQTLLEAQDGDTNKHNDPKDPKDRTTQIDDESNGKDNIGDEPPRKESLPVCDVRVLEHARRLQRERQQDDAQKALLMLSQKASQT</sequence>
<dbReference type="PROSITE" id="PS50888">
    <property type="entry name" value="BHLH"/>
    <property type="match status" value="1"/>
</dbReference>
<comment type="caution">
    <text evidence="3">The sequence shown here is derived from an EMBL/GenBank/DDBJ whole genome shotgun (WGS) entry which is preliminary data.</text>
</comment>
<dbReference type="Pfam" id="PF00010">
    <property type="entry name" value="HLH"/>
    <property type="match status" value="1"/>
</dbReference>
<feature type="domain" description="BHLH" evidence="2">
    <location>
        <begin position="105"/>
        <end position="169"/>
    </location>
</feature>
<feature type="region of interest" description="Disordered" evidence="1">
    <location>
        <begin position="176"/>
        <end position="254"/>
    </location>
</feature>
<name>A0A1X2HE47_SYNRA</name>
<dbReference type="OMA" id="HIFEKKR"/>
<evidence type="ECO:0000256" key="1">
    <source>
        <dbReference type="SAM" id="MobiDB-lite"/>
    </source>
</evidence>
<evidence type="ECO:0000259" key="2">
    <source>
        <dbReference type="PROSITE" id="PS50888"/>
    </source>
</evidence>
<gene>
    <name evidence="3" type="ORF">BCR43DRAFT_489410</name>
</gene>
<dbReference type="PANTHER" id="PTHR47787">
    <property type="entry name" value="CENTROMERE-BINDING PROTEIN 1"/>
    <property type="match status" value="1"/>
</dbReference>
<feature type="compositionally biased region" description="Basic and acidic residues" evidence="1">
    <location>
        <begin position="223"/>
        <end position="241"/>
    </location>
</feature>
<dbReference type="InParanoid" id="A0A1X2HE47"/>
<feature type="compositionally biased region" description="Basic and acidic residues" evidence="1">
    <location>
        <begin position="180"/>
        <end position="216"/>
    </location>
</feature>
<dbReference type="GO" id="GO:0005634">
    <property type="term" value="C:nucleus"/>
    <property type="evidence" value="ECO:0007669"/>
    <property type="project" value="TreeGrafter"/>
</dbReference>
<dbReference type="Gene3D" id="4.10.280.10">
    <property type="entry name" value="Helix-loop-helix DNA-binding domain"/>
    <property type="match status" value="1"/>
</dbReference>
<dbReference type="EMBL" id="MCGN01000004">
    <property type="protein sequence ID" value="ORY97207.1"/>
    <property type="molecule type" value="Genomic_DNA"/>
</dbReference>
<proteinExistence type="predicted"/>
<feature type="region of interest" description="Disordered" evidence="1">
    <location>
        <begin position="1"/>
        <end position="120"/>
    </location>
</feature>
<dbReference type="GO" id="GO:0003700">
    <property type="term" value="F:DNA-binding transcription factor activity"/>
    <property type="evidence" value="ECO:0007669"/>
    <property type="project" value="TreeGrafter"/>
</dbReference>
<feature type="compositionally biased region" description="Basic and acidic residues" evidence="1">
    <location>
        <begin position="100"/>
        <end position="120"/>
    </location>
</feature>